<dbReference type="Gene3D" id="3.30.60.10">
    <property type="entry name" value="Endochitinase-like"/>
    <property type="match status" value="1"/>
</dbReference>
<evidence type="ECO:0000256" key="11">
    <source>
        <dbReference type="ARBA" id="ARBA00023024"/>
    </source>
</evidence>
<evidence type="ECO:0000256" key="5">
    <source>
        <dbReference type="ARBA" id="ARBA00012729"/>
    </source>
</evidence>
<keyword evidence="11" id="KW-0146">Chitin degradation</keyword>
<dbReference type="InterPro" id="IPR017853">
    <property type="entry name" value="GH"/>
</dbReference>
<dbReference type="GO" id="GO:0022857">
    <property type="term" value="F:transmembrane transporter activity"/>
    <property type="evidence" value="ECO:0007669"/>
    <property type="project" value="InterPro"/>
</dbReference>
<evidence type="ECO:0000256" key="15">
    <source>
        <dbReference type="ARBA" id="ARBA00023277"/>
    </source>
</evidence>
<dbReference type="SMART" id="SM00066">
    <property type="entry name" value="GAL4"/>
    <property type="match status" value="1"/>
</dbReference>
<evidence type="ECO:0000256" key="12">
    <source>
        <dbReference type="ARBA" id="ARBA00023026"/>
    </source>
</evidence>
<dbReference type="InterPro" id="IPR029226">
    <property type="entry name" value="Ecp2-like"/>
</dbReference>
<dbReference type="Pfam" id="PF14856">
    <property type="entry name" value="Hce2"/>
    <property type="match status" value="1"/>
</dbReference>
<feature type="disulfide bond" evidence="19">
    <location>
        <begin position="346"/>
        <end position="360"/>
    </location>
</feature>
<dbReference type="EMBL" id="JAANBB010000015">
    <property type="protein sequence ID" value="KAF7556019.1"/>
    <property type="molecule type" value="Genomic_DNA"/>
</dbReference>
<dbReference type="InterPro" id="IPR005828">
    <property type="entry name" value="MFS_sugar_transport-like"/>
</dbReference>
<evidence type="ECO:0000256" key="4">
    <source>
        <dbReference type="ARBA" id="ARBA00008682"/>
    </source>
</evidence>
<dbReference type="SMART" id="SM00636">
    <property type="entry name" value="Glyco_18"/>
    <property type="match status" value="1"/>
</dbReference>
<evidence type="ECO:0000259" key="25">
    <source>
        <dbReference type="PROSITE" id="PS51910"/>
    </source>
</evidence>
<dbReference type="GO" id="GO:0006032">
    <property type="term" value="P:chitin catabolic process"/>
    <property type="evidence" value="ECO:0007669"/>
    <property type="project" value="UniProtKB-KW"/>
</dbReference>
<comment type="catalytic activity">
    <reaction evidence="1">
        <text>Random endo-hydrolysis of N-acetyl-beta-D-glucosaminide (1-&gt;4)-beta-linkages in chitin and chitodextrins.</text>
        <dbReference type="EC" id="3.2.1.14"/>
    </reaction>
</comment>
<comment type="similarity">
    <text evidence="4">Belongs to the glycosyl hydrolase 18 family. Chitinase class V subfamily.</text>
</comment>
<comment type="caution">
    <text evidence="26">The sequence shown here is derived from an EMBL/GenBank/DDBJ whole genome shotgun (WGS) entry which is preliminary data.</text>
</comment>
<evidence type="ECO:0000256" key="3">
    <source>
        <dbReference type="ARBA" id="ARBA00004613"/>
    </source>
</evidence>
<dbReference type="Pfam" id="PF00172">
    <property type="entry name" value="Zn_clus"/>
    <property type="match status" value="1"/>
</dbReference>
<evidence type="ECO:0000256" key="19">
    <source>
        <dbReference type="PROSITE-ProRule" id="PRU00261"/>
    </source>
</evidence>
<dbReference type="GO" id="GO:0008270">
    <property type="term" value="F:zinc ion binding"/>
    <property type="evidence" value="ECO:0007669"/>
    <property type="project" value="InterPro"/>
</dbReference>
<dbReference type="Gene3D" id="3.10.350.10">
    <property type="entry name" value="LysM domain"/>
    <property type="match status" value="2"/>
</dbReference>
<dbReference type="GO" id="GO:0008843">
    <property type="term" value="F:endochitinase activity"/>
    <property type="evidence" value="ECO:0007669"/>
    <property type="project" value="UniProtKB-EC"/>
</dbReference>
<keyword evidence="10 21" id="KW-1133">Transmembrane helix</keyword>
<evidence type="ECO:0000256" key="14">
    <source>
        <dbReference type="ARBA" id="ARBA00023242"/>
    </source>
</evidence>
<dbReference type="PROSITE" id="PS51910">
    <property type="entry name" value="GH18_2"/>
    <property type="match status" value="1"/>
</dbReference>
<dbReference type="InterPro" id="IPR036861">
    <property type="entry name" value="Endochitinase-like_sf"/>
</dbReference>
<dbReference type="Gene3D" id="4.10.240.10">
    <property type="entry name" value="Zn(2)-C6 fungal-type DNA-binding domain"/>
    <property type="match status" value="1"/>
</dbReference>
<protein>
    <recommendedName>
        <fullName evidence="5">chitinase</fullName>
        <ecNumber evidence="5">3.2.1.14</ecNumber>
    </recommendedName>
</protein>
<evidence type="ECO:0000256" key="1">
    <source>
        <dbReference type="ARBA" id="ARBA00000822"/>
    </source>
</evidence>
<feature type="transmembrane region" description="Helical" evidence="21">
    <location>
        <begin position="1964"/>
        <end position="1982"/>
    </location>
</feature>
<evidence type="ECO:0000256" key="9">
    <source>
        <dbReference type="ARBA" id="ARBA00022801"/>
    </source>
</evidence>
<keyword evidence="8 21" id="KW-0812">Transmembrane</keyword>
<dbReference type="InterPro" id="IPR036779">
    <property type="entry name" value="LysM_dom_sf"/>
</dbReference>
<dbReference type="SUPFAM" id="SSF103473">
    <property type="entry name" value="MFS general substrate transporter"/>
    <property type="match status" value="1"/>
</dbReference>
<dbReference type="InterPro" id="IPR001223">
    <property type="entry name" value="Glyco_hydro18_cat"/>
</dbReference>
<evidence type="ECO:0000259" key="24">
    <source>
        <dbReference type="PROSITE" id="PS51782"/>
    </source>
</evidence>
<feature type="transmembrane region" description="Helical" evidence="21">
    <location>
        <begin position="1994"/>
        <end position="2012"/>
    </location>
</feature>
<sequence length="2206" mass="240412">MFYDFSLYDQVDDLSASHRIHACSSFGPDFANIPSSEVQLATADYSVDVDFEIGWWDEGFGLAASSIRSLIKQTRLYLANGHGVTDRPVIMFGQFNRAMIGLYIGKGLRNEAVSSVALKALEFNLSNLNVSSPSLAMQLCGTGYDSTHTFGMMMTSNATFSSIQDAIKTWSSAKCLSFSDSTNITGQAKFTTPLVNSGDSCAKLAERCGISGNSFDKYNSAKNFCATLIPKQHVCCSKGDLPDFKPKPSSGGSCFTYQVKTDDNCGAIAAANSLKVDDLDGFNKKTWGWNGCKRLLVDTIMCLSKGTPPFPAPMANALCGPQVPGTKKPKGDVDIAKLNPCPLNACCDVWGQCGITDEFCTDSGTGAPGTAKKGTNGCISNCGTDIVKGDGDGSLKIAYFEGYGLNRECLFQDASQIDHPEFTHLHFAFGTLTSDYKVKTGDALSSYEFGNFKLIKGPKKILSFGGWDFSTLPATYKIFREGVTSANRRKMASNIADFIRENDLDGVDIDWEYPGAPDIPGIPAASKDDGKNYLAFLTILKELLPGKSVSIAAPSSYWYLKQYPIKDIAKIVDYIVYMTYDLHGQWDTENANSQEGCENGNCLRSQVNLTETQTSLAMITKAGVPSGKVIVGVTSYGRSFNMAEAGCYGPDCLYTGSRSDSEAKKGPCTNTAGYISNAEISDILKDDNRVTKHFFDKASHSDILVYDNTQWVGYMSTSTKKSRQSTYAKWGLGGTTDWASDLATYNDVPAPSKDWSSFKLSIKTGNDPLSDDTRKGNWTEYDCTAEAVVHPWDHSASDRWDMLHAEEAWKDAIRIYKDTDNARGLSFVESIANTFKTGSLAACGEVLQTDNCNAAVDCEKGFDSSYSGPGAWLIWNSFILIHEMYMSYHTALFNAASSSIGLALDDFENKFAPVPAEPDNTWVLLLIDLITVGAATAAGPFFNTLLKKMPYFVDKQGSSLENMKDITMTLIGQSTTLAKDMMSTPKNQWTEGKQDEFSNYMGQTIGAWGNITSVALKKLFNGDDKSIEVLHDLISGGKLIEGKNDGGGSVSISPETPKPIGDAMEANIAKSFFGYSIPAIWAVSKTYGFIIDSGYSCSETNQLGDYLDEDTMKATGSCYDGKLYYLVEPKGDSSKCHCVYTGNHCDRTCVNSKFSAPPGLDSLDGTSFGGITTDDLIKGSVRTYIKNGKKNGGGFSDPTNGGTLKELANADVTTPGYMRIPVCSPERAYQSWDTAKAGSSANYPCDIPPGKDECGDSTFENESSDASPSVDDCKHIIQNIQGDGGTSWSIQVVGKHQRKIAHYGTCAFGVQATKVNGNVNFKIGGQDVIDIINNSIDQFGGSGVIGAKGDMKCNGNVKKQNAEWGIYHTPERFAGSPATPSTVIFATGGAWWGKDVFAQRIEQIRNEEARRACDNCKRRKVKCDSVDPCANCRISHLDCQYTECRSGNRGPLKIIQASDNATNLILGTAPSPESHGPQTHIPPEKGRPVLFRSDNETEQQVLSSPQLVQEFAPAALSIALGALRPTDSTASAQAIRDALLLSIKDALPSMAVMDIVNDCIDLFMQYMFPSTPIVHETTLRAEASIYFSEISSAVLFGGVDEHERVARIRPFAVVTALCAAVASVMPQSLFSHGHAVASLFFRASQQILRSYEEYDLEYPDSSSLMIRNLHCTASQHITGKSGVASHLLGQAMLIAQSLHLYTEQSIASHNAVEGQLLRLNFWHLYLSDKAGVCHGTRPCVLHESLFRRKFTLHHRGESFIPLLDAGNPVYANCFEERILVGFSLAVRLWSSVASLLLQMATYDTMVDDKEAVITRLSSTYLNFTSIMDDFPVWLQISNLMGSPEGRIMGVTDQPLSALMKKTELIQYFVQAMEDIPFVYHQVKGEPSVSLHLASRLRVANIIVALRIKPGQTGEKAGGGETRGGVPRRLAASAKGKAGAVLICNLLCIAAAADGYQINLNGRKMTMYALWVVLAASLILETISRDWRDWAGAKVLAGVGIGAIQATLPIYVTEWSPVNIRGAMIVAYGFWNVIGKFLANLVLMLVQETNPENYKVPILTQWGFLAIMLPIFLWLPETPAYYAERDMDEEGKKTLQRVNGGVEGYDIEIEYSIIKNTILEEKQLRRELGEDVSSFMAVMKSYNECFQRANLRRTIGAALPGCAQQLAGLSFLNTYASLFFKQSGFDNAFLITTVMCRFGLQRTGSGH</sequence>
<accession>A0A9P5HEA1</accession>
<evidence type="ECO:0000256" key="21">
    <source>
        <dbReference type="SAM" id="Phobius"/>
    </source>
</evidence>
<dbReference type="PROSITE" id="PS50941">
    <property type="entry name" value="CHIT_BIND_I_2"/>
    <property type="match status" value="1"/>
</dbReference>
<keyword evidence="13 21" id="KW-0472">Membrane</keyword>
<dbReference type="Gene3D" id="1.20.1250.20">
    <property type="entry name" value="MFS general substrate transporter like domains"/>
    <property type="match status" value="1"/>
</dbReference>
<dbReference type="Pfam" id="PF00704">
    <property type="entry name" value="Glyco_hydro_18"/>
    <property type="match status" value="1"/>
</dbReference>
<evidence type="ECO:0000313" key="27">
    <source>
        <dbReference type="Proteomes" id="UP000722485"/>
    </source>
</evidence>
<dbReference type="PROSITE" id="PS00463">
    <property type="entry name" value="ZN2_CY6_FUNGAL_1"/>
    <property type="match status" value="1"/>
</dbReference>
<dbReference type="CDD" id="cd02878">
    <property type="entry name" value="GH18_zymocin_alpha"/>
    <property type="match status" value="1"/>
</dbReference>
<feature type="disulfide bond" evidence="19">
    <location>
        <begin position="341"/>
        <end position="353"/>
    </location>
</feature>
<dbReference type="PROSITE" id="PS00217">
    <property type="entry name" value="SUGAR_TRANSPORT_2"/>
    <property type="match status" value="1"/>
</dbReference>
<dbReference type="CDD" id="cd12148">
    <property type="entry name" value="fungal_TF_MHR"/>
    <property type="match status" value="1"/>
</dbReference>
<dbReference type="Gene3D" id="3.10.50.10">
    <property type="match status" value="1"/>
</dbReference>
<dbReference type="GO" id="GO:0000981">
    <property type="term" value="F:DNA-binding transcription factor activity, RNA polymerase II-specific"/>
    <property type="evidence" value="ECO:0007669"/>
    <property type="project" value="InterPro"/>
</dbReference>
<feature type="domain" description="Chitin-binding type-1" evidence="23">
    <location>
        <begin position="316"/>
        <end position="384"/>
    </location>
</feature>
<dbReference type="SUPFAM" id="SSF57701">
    <property type="entry name" value="Zn2/Cys6 DNA-binding domain"/>
    <property type="match status" value="1"/>
</dbReference>
<dbReference type="SUPFAM" id="SSF54556">
    <property type="entry name" value="Chitinase insertion domain"/>
    <property type="match status" value="1"/>
</dbReference>
<evidence type="ECO:0000256" key="2">
    <source>
        <dbReference type="ARBA" id="ARBA00004141"/>
    </source>
</evidence>
<evidence type="ECO:0000256" key="7">
    <source>
        <dbReference type="ARBA" id="ARBA00022669"/>
    </source>
</evidence>
<dbReference type="Gene3D" id="3.20.20.80">
    <property type="entry name" value="Glycosidases"/>
    <property type="match status" value="1"/>
</dbReference>
<dbReference type="PROSITE" id="PS50048">
    <property type="entry name" value="ZN2_CY6_FUNGAL_2"/>
    <property type="match status" value="1"/>
</dbReference>
<keyword evidence="19" id="KW-1015">Disulfide bond</keyword>
<dbReference type="InterPro" id="IPR001579">
    <property type="entry name" value="Glyco_hydro_18_chit_AS"/>
</dbReference>
<keyword evidence="27" id="KW-1185">Reference proteome</keyword>
<keyword evidence="9 20" id="KW-0378">Hydrolase</keyword>
<proteinExistence type="inferred from homology"/>
<feature type="transmembrane region" description="Helical" evidence="21">
    <location>
        <begin position="2057"/>
        <end position="2074"/>
    </location>
</feature>
<keyword evidence="12" id="KW-0843">Virulence</keyword>
<evidence type="ECO:0000256" key="17">
    <source>
        <dbReference type="ARBA" id="ARBA00023326"/>
    </source>
</evidence>
<dbReference type="InterPro" id="IPR001002">
    <property type="entry name" value="Chitin-bd_1"/>
</dbReference>
<dbReference type="PROSITE" id="PS51782">
    <property type="entry name" value="LYSM"/>
    <property type="match status" value="1"/>
</dbReference>
<dbReference type="InterPro" id="IPR005829">
    <property type="entry name" value="Sugar_transporter_CS"/>
</dbReference>
<dbReference type="InterPro" id="IPR018392">
    <property type="entry name" value="LysM"/>
</dbReference>
<keyword evidence="15" id="KW-0119">Carbohydrate metabolism</keyword>
<dbReference type="InterPro" id="IPR011583">
    <property type="entry name" value="Chitinase_II/V-like_cat"/>
</dbReference>
<dbReference type="CDD" id="cd00067">
    <property type="entry name" value="GAL4"/>
    <property type="match status" value="1"/>
</dbReference>
<evidence type="ECO:0000256" key="10">
    <source>
        <dbReference type="ARBA" id="ARBA00022989"/>
    </source>
</evidence>
<gene>
    <name evidence="26" type="ORF">G7Z17_g1692</name>
</gene>
<dbReference type="SUPFAM" id="SSF51445">
    <property type="entry name" value="(Trans)glycosidases"/>
    <property type="match status" value="1"/>
</dbReference>
<evidence type="ECO:0000259" key="22">
    <source>
        <dbReference type="PROSITE" id="PS50048"/>
    </source>
</evidence>
<dbReference type="Pfam" id="PF00083">
    <property type="entry name" value="Sugar_tr"/>
    <property type="match status" value="1"/>
</dbReference>
<keyword evidence="17" id="KW-0624">Polysaccharide degradation</keyword>
<feature type="domain" description="LysM" evidence="24">
    <location>
        <begin position="191"/>
        <end position="236"/>
    </location>
</feature>
<dbReference type="SUPFAM" id="SSF57016">
    <property type="entry name" value="Plant lectins/antimicrobial peptides"/>
    <property type="match status" value="1"/>
</dbReference>
<comment type="subcellular location">
    <subcellularLocation>
        <location evidence="2">Membrane</location>
        <topology evidence="2">Multi-pass membrane protein</topology>
    </subcellularLocation>
    <subcellularLocation>
        <location evidence="3">Secreted</location>
    </subcellularLocation>
</comment>
<dbReference type="InterPro" id="IPR001138">
    <property type="entry name" value="Zn2Cys6_DnaBD"/>
</dbReference>
<feature type="disulfide bond" evidence="19">
    <location>
        <begin position="378"/>
        <end position="382"/>
    </location>
</feature>
<dbReference type="GO" id="GO:0016020">
    <property type="term" value="C:membrane"/>
    <property type="evidence" value="ECO:0007669"/>
    <property type="project" value="UniProtKB-SubCell"/>
</dbReference>
<evidence type="ECO:0000313" key="26">
    <source>
        <dbReference type="EMBL" id="KAF7556019.1"/>
    </source>
</evidence>
<comment type="caution">
    <text evidence="19">Lacks conserved residue(s) required for the propagation of feature annotation.</text>
</comment>
<evidence type="ECO:0000256" key="13">
    <source>
        <dbReference type="ARBA" id="ARBA00023136"/>
    </source>
</evidence>
<dbReference type="GO" id="GO:0008061">
    <property type="term" value="F:chitin binding"/>
    <property type="evidence" value="ECO:0007669"/>
    <property type="project" value="UniProtKB-UniRule"/>
</dbReference>
<organism evidence="26 27">
    <name type="scientific">Cylindrodendrum hubeiense</name>
    <dbReference type="NCBI Taxonomy" id="595255"/>
    <lineage>
        <taxon>Eukaryota</taxon>
        <taxon>Fungi</taxon>
        <taxon>Dikarya</taxon>
        <taxon>Ascomycota</taxon>
        <taxon>Pezizomycotina</taxon>
        <taxon>Sordariomycetes</taxon>
        <taxon>Hypocreomycetidae</taxon>
        <taxon>Hypocreales</taxon>
        <taxon>Nectriaceae</taxon>
        <taxon>Cylindrodendrum</taxon>
    </lineage>
</organism>
<evidence type="ECO:0000256" key="8">
    <source>
        <dbReference type="ARBA" id="ARBA00022692"/>
    </source>
</evidence>
<comment type="similarity">
    <text evidence="18">Belongs to the secreted LysM effector family.</text>
</comment>
<dbReference type="InterPro" id="IPR036864">
    <property type="entry name" value="Zn2-C6_fun-type_DNA-bd_sf"/>
</dbReference>
<dbReference type="OrthoDB" id="73875at2759"/>
<name>A0A9P5HEA1_9HYPO</name>
<evidence type="ECO:0000256" key="16">
    <source>
        <dbReference type="ARBA" id="ARBA00023295"/>
    </source>
</evidence>
<dbReference type="PANTHER" id="PTHR47700:SF1">
    <property type="entry name" value="CHITINASE"/>
    <property type="match status" value="1"/>
</dbReference>
<dbReference type="EC" id="3.2.1.14" evidence="5"/>
<keyword evidence="16 20" id="KW-0326">Glycosidase</keyword>
<dbReference type="PROSITE" id="PS01095">
    <property type="entry name" value="GH18_1"/>
    <property type="match status" value="1"/>
</dbReference>
<dbReference type="InterPro" id="IPR053214">
    <property type="entry name" value="LysM12-like"/>
</dbReference>
<dbReference type="CDD" id="cd00035">
    <property type="entry name" value="ChtBD1"/>
    <property type="match status" value="1"/>
</dbReference>
<dbReference type="GO" id="GO:0005576">
    <property type="term" value="C:extracellular region"/>
    <property type="evidence" value="ECO:0007669"/>
    <property type="project" value="UniProtKB-SubCell"/>
</dbReference>
<dbReference type="PANTHER" id="PTHR47700">
    <property type="entry name" value="V CHITINASE, PUTATIVE (AFU_ORTHOLOGUE AFUA_6G13720)-RELATED"/>
    <property type="match status" value="1"/>
</dbReference>
<feature type="domain" description="Zn(2)-C6 fungal-type" evidence="22">
    <location>
        <begin position="1412"/>
        <end position="1441"/>
    </location>
</feature>
<evidence type="ECO:0000256" key="18">
    <source>
        <dbReference type="ARBA" id="ARBA00044955"/>
    </source>
</evidence>
<dbReference type="InterPro" id="IPR029070">
    <property type="entry name" value="Chitinase_insertion_sf"/>
</dbReference>
<keyword evidence="6" id="KW-0964">Secreted</keyword>
<dbReference type="InterPro" id="IPR036259">
    <property type="entry name" value="MFS_trans_sf"/>
</dbReference>
<dbReference type="GO" id="GO:0000272">
    <property type="term" value="P:polysaccharide catabolic process"/>
    <property type="evidence" value="ECO:0007669"/>
    <property type="project" value="UniProtKB-KW"/>
</dbReference>
<evidence type="ECO:0000259" key="23">
    <source>
        <dbReference type="PROSITE" id="PS50941"/>
    </source>
</evidence>
<reference evidence="26" key="1">
    <citation type="submission" date="2020-03" db="EMBL/GenBank/DDBJ databases">
        <title>Draft Genome Sequence of Cylindrodendrum hubeiense.</title>
        <authorList>
            <person name="Buettner E."/>
            <person name="Kellner H."/>
        </authorList>
    </citation>
    <scope>NUCLEOTIDE SEQUENCE</scope>
    <source>
        <strain evidence="26">IHI 201604</strain>
    </source>
</reference>
<dbReference type="Proteomes" id="UP000722485">
    <property type="component" value="Unassembled WGS sequence"/>
</dbReference>
<feature type="transmembrane region" description="Helical" evidence="21">
    <location>
        <begin position="1937"/>
        <end position="1958"/>
    </location>
</feature>
<keyword evidence="7 19" id="KW-0147">Chitin-binding</keyword>
<feature type="transmembrane region" description="Helical" evidence="21">
    <location>
        <begin position="2024"/>
        <end position="2045"/>
    </location>
</feature>
<evidence type="ECO:0000256" key="6">
    <source>
        <dbReference type="ARBA" id="ARBA00022525"/>
    </source>
</evidence>
<keyword evidence="14" id="KW-0539">Nucleus</keyword>
<evidence type="ECO:0000256" key="20">
    <source>
        <dbReference type="RuleBase" id="RU000489"/>
    </source>
</evidence>
<feature type="domain" description="GH18" evidence="25">
    <location>
        <begin position="394"/>
        <end position="758"/>
    </location>
</feature>